<proteinExistence type="predicted"/>
<keyword evidence="1" id="KW-1133">Transmembrane helix</keyword>
<keyword evidence="3" id="KW-1185">Reference proteome</keyword>
<reference evidence="2" key="1">
    <citation type="submission" date="2021-10" db="EMBL/GenBank/DDBJ databases">
        <title>Anaerobic single-cell dispensing facilitates the cultivation of human gut bacteria.</title>
        <authorList>
            <person name="Afrizal A."/>
        </authorList>
    </citation>
    <scope>NUCLEOTIDE SEQUENCE</scope>
    <source>
        <strain evidence="2">CLA-AA-H272</strain>
    </source>
</reference>
<dbReference type="PIRSF" id="PIRSF027391">
    <property type="entry name" value="Hpre_diP_synt_I"/>
    <property type="match status" value="1"/>
</dbReference>
<evidence type="ECO:0000313" key="3">
    <source>
        <dbReference type="Proteomes" id="UP001199319"/>
    </source>
</evidence>
<comment type="caution">
    <text evidence="2">The sequence shown here is derived from an EMBL/GenBank/DDBJ whole genome shotgun (WGS) entry which is preliminary data.</text>
</comment>
<dbReference type="Proteomes" id="UP001199319">
    <property type="component" value="Unassembled WGS sequence"/>
</dbReference>
<name>A0AAE3AF55_9FIRM</name>
<dbReference type="InterPro" id="IPR010898">
    <property type="entry name" value="Hpre_diP_synth_I"/>
</dbReference>
<feature type="transmembrane region" description="Helical" evidence="1">
    <location>
        <begin position="43"/>
        <end position="66"/>
    </location>
</feature>
<feature type="transmembrane region" description="Helical" evidence="1">
    <location>
        <begin position="78"/>
        <end position="98"/>
    </location>
</feature>
<dbReference type="Pfam" id="PF07456">
    <property type="entry name" value="Hpre_diP_synt_I"/>
    <property type="match status" value="1"/>
</dbReference>
<dbReference type="AlphaFoldDB" id="A0AAE3AF55"/>
<keyword evidence="1" id="KW-0472">Membrane</keyword>
<evidence type="ECO:0000256" key="1">
    <source>
        <dbReference type="SAM" id="Phobius"/>
    </source>
</evidence>
<organism evidence="2 3">
    <name type="scientific">Brotocaccenecus cirricatena</name>
    <dbReference type="NCBI Taxonomy" id="3064195"/>
    <lineage>
        <taxon>Bacteria</taxon>
        <taxon>Bacillati</taxon>
        <taxon>Bacillota</taxon>
        <taxon>Clostridia</taxon>
        <taxon>Eubacteriales</taxon>
        <taxon>Oscillospiraceae</taxon>
        <taxon>Brotocaccenecus</taxon>
    </lineage>
</organism>
<gene>
    <name evidence="2" type="ORF">LKD37_04345</name>
</gene>
<dbReference type="RefSeq" id="WP_302928068.1">
    <property type="nucleotide sequence ID" value="NZ_JAJEPW010000008.1"/>
</dbReference>
<keyword evidence="1" id="KW-0812">Transmembrane</keyword>
<accession>A0AAE3AF55</accession>
<evidence type="ECO:0000313" key="2">
    <source>
        <dbReference type="EMBL" id="MCC2128760.1"/>
    </source>
</evidence>
<sequence>MKITTRQLALCAVLTALALGLSTLENLFPVTLVIPLPGVKLGLANIVTVFALYQLGPLPALCILAARCLLGSLFAGNASALLFSLLGGTLAMLVMLALSRLPGLSVYGVSIGGAAGHNIGQMAAALITLGNTAVLGYLPFLLAVSLFTGALTGFVSALLLRAISHVKLSH</sequence>
<dbReference type="Gene3D" id="1.10.1760.20">
    <property type="match status" value="1"/>
</dbReference>
<protein>
    <submittedName>
        <fullName evidence="2">Gx transporter family protein</fullName>
    </submittedName>
</protein>
<feature type="transmembrane region" description="Helical" evidence="1">
    <location>
        <begin position="137"/>
        <end position="160"/>
    </location>
</feature>
<dbReference type="InterPro" id="IPR014535">
    <property type="entry name" value="Hpre_diP_synt_I"/>
</dbReference>
<dbReference type="EMBL" id="JAJEPW010000008">
    <property type="protein sequence ID" value="MCC2128760.1"/>
    <property type="molecule type" value="Genomic_DNA"/>
</dbReference>